<dbReference type="KEGG" id="aten:116301534"/>
<evidence type="ECO:0000256" key="3">
    <source>
        <dbReference type="ARBA" id="ARBA00023306"/>
    </source>
</evidence>
<dbReference type="GeneID" id="116301534"/>
<dbReference type="OrthoDB" id="440676at2759"/>
<organism evidence="5 6">
    <name type="scientific">Actinia tenebrosa</name>
    <name type="common">Australian red waratah sea anemone</name>
    <dbReference type="NCBI Taxonomy" id="6105"/>
    <lineage>
        <taxon>Eukaryota</taxon>
        <taxon>Metazoa</taxon>
        <taxon>Cnidaria</taxon>
        <taxon>Anthozoa</taxon>
        <taxon>Hexacorallia</taxon>
        <taxon>Actiniaria</taxon>
        <taxon>Actiniidae</taxon>
        <taxon>Actinia</taxon>
    </lineage>
</organism>
<dbReference type="InterPro" id="IPR036858">
    <property type="entry name" value="Cyclin-dep_kinase_reg-sub_sf"/>
</dbReference>
<dbReference type="Proteomes" id="UP000515163">
    <property type="component" value="Unplaced"/>
</dbReference>
<comment type="similarity">
    <text evidence="1 4">Belongs to the CKS family.</text>
</comment>
<dbReference type="InParanoid" id="A0A6P8IIY6"/>
<evidence type="ECO:0000313" key="6">
    <source>
        <dbReference type="RefSeq" id="XP_031566473.1"/>
    </source>
</evidence>
<dbReference type="FunFam" id="3.30.170.10:FF:000001">
    <property type="entry name" value="Cyclin-dependent kinases regulatory subunit"/>
    <property type="match status" value="1"/>
</dbReference>
<protein>
    <recommendedName>
        <fullName evidence="4">Cyclin-dependent kinases regulatory subunit</fullName>
    </recommendedName>
</protein>
<name>A0A6P8IIY6_ACTTE</name>
<dbReference type="SUPFAM" id="SSF55637">
    <property type="entry name" value="Cell cycle regulatory proteins"/>
    <property type="match status" value="1"/>
</dbReference>
<evidence type="ECO:0000256" key="2">
    <source>
        <dbReference type="ARBA" id="ARBA00022618"/>
    </source>
</evidence>
<dbReference type="RefSeq" id="XP_031566473.1">
    <property type="nucleotide sequence ID" value="XM_031710613.1"/>
</dbReference>
<sequence length="76" mass="9108">MSINPDIHYSTKYTDDTGFEYRHVMLPKSLAKKVPRDRLLTEEEWRGMGIQQSQGWQHYMIHKPEPHILLFKRPVT</sequence>
<evidence type="ECO:0000313" key="5">
    <source>
        <dbReference type="Proteomes" id="UP000515163"/>
    </source>
</evidence>
<keyword evidence="5" id="KW-1185">Reference proteome</keyword>
<dbReference type="GO" id="GO:0051301">
    <property type="term" value="P:cell division"/>
    <property type="evidence" value="ECO:0007669"/>
    <property type="project" value="UniProtKB-UniRule"/>
</dbReference>
<reference evidence="6" key="1">
    <citation type="submission" date="2025-08" db="UniProtKB">
        <authorList>
            <consortium name="RefSeq"/>
        </authorList>
    </citation>
    <scope>IDENTIFICATION</scope>
    <source>
        <tissue evidence="6">Tentacle</tissue>
    </source>
</reference>
<gene>
    <name evidence="6" type="primary">LOC116301534</name>
</gene>
<keyword evidence="3 4" id="KW-0131">Cell cycle</keyword>
<dbReference type="Pfam" id="PF01111">
    <property type="entry name" value="CKS"/>
    <property type="match status" value="1"/>
</dbReference>
<evidence type="ECO:0000256" key="1">
    <source>
        <dbReference type="ARBA" id="ARBA00007782"/>
    </source>
</evidence>
<dbReference type="PROSITE" id="PS00945">
    <property type="entry name" value="CKS_2"/>
    <property type="match status" value="1"/>
</dbReference>
<evidence type="ECO:0000256" key="4">
    <source>
        <dbReference type="RuleBase" id="RU311113"/>
    </source>
</evidence>
<dbReference type="Gene3D" id="3.30.170.10">
    <property type="entry name" value="Cyclin-dependent kinase, regulatory subunit"/>
    <property type="match status" value="1"/>
</dbReference>
<dbReference type="InterPro" id="IPR000789">
    <property type="entry name" value="Cyclin-dep_kinase_reg-sub"/>
</dbReference>
<accession>A0A6P8IIY6</accession>
<dbReference type="PRINTS" id="PR00296">
    <property type="entry name" value="CYCLINKINASE"/>
</dbReference>
<dbReference type="AlphaFoldDB" id="A0A6P8IIY6"/>
<proteinExistence type="inferred from homology"/>
<dbReference type="PANTHER" id="PTHR23415">
    <property type="entry name" value="CYCLIN-DEPENDENT KINASES REGULATORY SUBUNIT/60S RIBOSOME SUBUNIT BIOGENESIS PROTEIN NIP7"/>
    <property type="match status" value="1"/>
</dbReference>
<keyword evidence="2 4" id="KW-0132">Cell division</keyword>
<dbReference type="SMART" id="SM01084">
    <property type="entry name" value="CKS"/>
    <property type="match status" value="1"/>
</dbReference>
<dbReference type="GO" id="GO:0016538">
    <property type="term" value="F:cyclin-dependent protein serine/threonine kinase regulator activity"/>
    <property type="evidence" value="ECO:0007669"/>
    <property type="project" value="InterPro"/>
</dbReference>
<comment type="function">
    <text evidence="4">Binds to the catalytic subunit of the cyclin dependent kinases and is essential for their biological function.</text>
</comment>